<dbReference type="PANTHER" id="PTHR31839">
    <property type="entry name" value="DEHYDRATION-RESPONSIVE ELEMENT-BINDING PROTEIN 1D"/>
    <property type="match status" value="1"/>
</dbReference>
<dbReference type="InterPro" id="IPR001471">
    <property type="entry name" value="AP2/ERF_dom"/>
</dbReference>
<feature type="region of interest" description="Disordered" evidence="8">
    <location>
        <begin position="119"/>
        <end position="149"/>
    </location>
</feature>
<dbReference type="GO" id="GO:0003677">
    <property type="term" value="F:DNA binding"/>
    <property type="evidence" value="ECO:0007669"/>
    <property type="project" value="UniProtKB-KW"/>
</dbReference>
<dbReference type="PROSITE" id="PS51032">
    <property type="entry name" value="AP2_ERF"/>
    <property type="match status" value="1"/>
</dbReference>
<keyword evidence="3" id="KW-0238">DNA-binding</keyword>
<keyword evidence="11" id="KW-1185">Reference proteome</keyword>
<dbReference type="FunFam" id="3.30.730.10:FF:000001">
    <property type="entry name" value="Ethylene-responsive transcription factor 2"/>
    <property type="match status" value="1"/>
</dbReference>
<keyword evidence="2" id="KW-0805">Transcription regulation</keyword>
<evidence type="ECO:0000256" key="3">
    <source>
        <dbReference type="ARBA" id="ARBA00023125"/>
    </source>
</evidence>
<evidence type="ECO:0000256" key="6">
    <source>
        <dbReference type="ARBA" id="ARBA00023242"/>
    </source>
</evidence>
<keyword evidence="6" id="KW-0539">Nucleus</keyword>
<dbReference type="Proteomes" id="UP001180020">
    <property type="component" value="Unassembled WGS sequence"/>
</dbReference>
<evidence type="ECO:0000256" key="4">
    <source>
        <dbReference type="ARBA" id="ARBA00023159"/>
    </source>
</evidence>
<dbReference type="Pfam" id="PF00847">
    <property type="entry name" value="AP2"/>
    <property type="match status" value="1"/>
</dbReference>
<feature type="region of interest" description="Disordered" evidence="8">
    <location>
        <begin position="169"/>
        <end position="203"/>
    </location>
</feature>
<dbReference type="AlphaFoldDB" id="A0AAV9FIF3"/>
<protein>
    <recommendedName>
        <fullName evidence="9">AP2/ERF domain-containing protein</fullName>
    </recommendedName>
</protein>
<dbReference type="InterPro" id="IPR016177">
    <property type="entry name" value="DNA-bd_dom_sf"/>
</dbReference>
<feature type="domain" description="AP2/ERF" evidence="9">
    <location>
        <begin position="39"/>
        <end position="95"/>
    </location>
</feature>
<gene>
    <name evidence="10" type="ORF">QJS10_CPA01g02542</name>
</gene>
<proteinExistence type="inferred from homology"/>
<comment type="subcellular location">
    <subcellularLocation>
        <location evidence="1">Nucleus</location>
    </subcellularLocation>
</comment>
<organism evidence="10 11">
    <name type="scientific">Acorus calamus</name>
    <name type="common">Sweet flag</name>
    <dbReference type="NCBI Taxonomy" id="4465"/>
    <lineage>
        <taxon>Eukaryota</taxon>
        <taxon>Viridiplantae</taxon>
        <taxon>Streptophyta</taxon>
        <taxon>Embryophyta</taxon>
        <taxon>Tracheophyta</taxon>
        <taxon>Spermatophyta</taxon>
        <taxon>Magnoliopsida</taxon>
        <taxon>Liliopsida</taxon>
        <taxon>Acoraceae</taxon>
        <taxon>Acorus</taxon>
    </lineage>
</organism>
<dbReference type="CDD" id="cd00018">
    <property type="entry name" value="AP2"/>
    <property type="match status" value="1"/>
</dbReference>
<feature type="region of interest" description="Disordered" evidence="8">
    <location>
        <begin position="1"/>
        <end position="40"/>
    </location>
</feature>
<dbReference type="SUPFAM" id="SSF54171">
    <property type="entry name" value="DNA-binding domain"/>
    <property type="match status" value="1"/>
</dbReference>
<dbReference type="InterPro" id="IPR045277">
    <property type="entry name" value="DRE1A-I"/>
</dbReference>
<accession>A0AAV9FIF3</accession>
<evidence type="ECO:0000256" key="1">
    <source>
        <dbReference type="ARBA" id="ARBA00004123"/>
    </source>
</evidence>
<dbReference type="GO" id="GO:0003700">
    <property type="term" value="F:DNA-binding transcription factor activity"/>
    <property type="evidence" value="ECO:0007669"/>
    <property type="project" value="InterPro"/>
</dbReference>
<dbReference type="GO" id="GO:0005634">
    <property type="term" value="C:nucleus"/>
    <property type="evidence" value="ECO:0007669"/>
    <property type="project" value="UniProtKB-SubCell"/>
</dbReference>
<evidence type="ECO:0000256" key="5">
    <source>
        <dbReference type="ARBA" id="ARBA00023163"/>
    </source>
</evidence>
<feature type="compositionally biased region" description="Polar residues" evidence="8">
    <location>
        <begin position="139"/>
        <end position="149"/>
    </location>
</feature>
<comment type="similarity">
    <text evidence="7">Belongs to the AP2/ERF transcription factor family. ERF subfamily.</text>
</comment>
<evidence type="ECO:0000313" key="10">
    <source>
        <dbReference type="EMBL" id="KAK1325730.1"/>
    </source>
</evidence>
<comment type="caution">
    <text evidence="10">The sequence shown here is derived from an EMBL/GenBank/DDBJ whole genome shotgun (WGS) entry which is preliminary data.</text>
</comment>
<keyword evidence="5" id="KW-0804">Transcription</keyword>
<evidence type="ECO:0000256" key="8">
    <source>
        <dbReference type="SAM" id="MobiDB-lite"/>
    </source>
</evidence>
<sequence>MHNKHKLNMGDPHSHVWLSTGHVSPPRRPPPSPTGRHPVYRGIRCRSGKWVSEIREPRKATRVWLGTYPTAEMAAVAYDVAALALKGADAVLNFPTSIRSLPVPASSSASDIRSAASAAAASLVNKQPNPPKPDEVPQPSHSSFNDGNSSEFIDEEELFHMPKLLDSMAEGMLMTPPRMNYSPPSDDESTHASDGESLWSYHT</sequence>
<dbReference type="EMBL" id="JAUJYO010000001">
    <property type="protein sequence ID" value="KAK1325730.1"/>
    <property type="molecule type" value="Genomic_DNA"/>
</dbReference>
<evidence type="ECO:0000256" key="7">
    <source>
        <dbReference type="ARBA" id="ARBA00024343"/>
    </source>
</evidence>
<evidence type="ECO:0000256" key="2">
    <source>
        <dbReference type="ARBA" id="ARBA00023015"/>
    </source>
</evidence>
<dbReference type="Gene3D" id="3.30.730.10">
    <property type="entry name" value="AP2/ERF domain"/>
    <property type="match status" value="1"/>
</dbReference>
<reference evidence="10" key="1">
    <citation type="journal article" date="2023" name="Nat. Commun.">
        <title>Diploid and tetraploid genomes of Acorus and the evolution of monocots.</title>
        <authorList>
            <person name="Ma L."/>
            <person name="Liu K.W."/>
            <person name="Li Z."/>
            <person name="Hsiao Y.Y."/>
            <person name="Qi Y."/>
            <person name="Fu T."/>
            <person name="Tang G.D."/>
            <person name="Zhang D."/>
            <person name="Sun W.H."/>
            <person name="Liu D.K."/>
            <person name="Li Y."/>
            <person name="Chen G.Z."/>
            <person name="Liu X.D."/>
            <person name="Liao X.Y."/>
            <person name="Jiang Y.T."/>
            <person name="Yu X."/>
            <person name="Hao Y."/>
            <person name="Huang J."/>
            <person name="Zhao X.W."/>
            <person name="Ke S."/>
            <person name="Chen Y.Y."/>
            <person name="Wu W.L."/>
            <person name="Hsu J.L."/>
            <person name="Lin Y.F."/>
            <person name="Huang M.D."/>
            <person name="Li C.Y."/>
            <person name="Huang L."/>
            <person name="Wang Z.W."/>
            <person name="Zhao X."/>
            <person name="Zhong W.Y."/>
            <person name="Peng D.H."/>
            <person name="Ahmad S."/>
            <person name="Lan S."/>
            <person name="Zhang J.S."/>
            <person name="Tsai W.C."/>
            <person name="Van de Peer Y."/>
            <person name="Liu Z.J."/>
        </authorList>
    </citation>
    <scope>NUCLEOTIDE SEQUENCE</scope>
    <source>
        <strain evidence="10">CP</strain>
    </source>
</reference>
<keyword evidence="4" id="KW-0010">Activator</keyword>
<evidence type="ECO:0000259" key="9">
    <source>
        <dbReference type="PROSITE" id="PS51032"/>
    </source>
</evidence>
<dbReference type="SMART" id="SM00380">
    <property type="entry name" value="AP2"/>
    <property type="match status" value="1"/>
</dbReference>
<evidence type="ECO:0000313" key="11">
    <source>
        <dbReference type="Proteomes" id="UP001180020"/>
    </source>
</evidence>
<dbReference type="PANTHER" id="PTHR31839:SF85">
    <property type="entry name" value="AP2_ERF DOMAIN-CONTAINING PROTEIN"/>
    <property type="match status" value="1"/>
</dbReference>
<name>A0AAV9FIF3_ACOCL</name>
<reference evidence="10" key="2">
    <citation type="submission" date="2023-06" db="EMBL/GenBank/DDBJ databases">
        <authorList>
            <person name="Ma L."/>
            <person name="Liu K.-W."/>
            <person name="Li Z."/>
            <person name="Hsiao Y.-Y."/>
            <person name="Qi Y."/>
            <person name="Fu T."/>
            <person name="Tang G."/>
            <person name="Zhang D."/>
            <person name="Sun W.-H."/>
            <person name="Liu D.-K."/>
            <person name="Li Y."/>
            <person name="Chen G.-Z."/>
            <person name="Liu X.-D."/>
            <person name="Liao X.-Y."/>
            <person name="Jiang Y.-T."/>
            <person name="Yu X."/>
            <person name="Hao Y."/>
            <person name="Huang J."/>
            <person name="Zhao X.-W."/>
            <person name="Ke S."/>
            <person name="Chen Y.-Y."/>
            <person name="Wu W.-L."/>
            <person name="Hsu J.-L."/>
            <person name="Lin Y.-F."/>
            <person name="Huang M.-D."/>
            <person name="Li C.-Y."/>
            <person name="Huang L."/>
            <person name="Wang Z.-W."/>
            <person name="Zhao X."/>
            <person name="Zhong W.-Y."/>
            <person name="Peng D.-H."/>
            <person name="Ahmad S."/>
            <person name="Lan S."/>
            <person name="Zhang J.-S."/>
            <person name="Tsai W.-C."/>
            <person name="Van De Peer Y."/>
            <person name="Liu Z.-J."/>
        </authorList>
    </citation>
    <scope>NUCLEOTIDE SEQUENCE</scope>
    <source>
        <strain evidence="10">CP</strain>
        <tissue evidence="10">Leaves</tissue>
    </source>
</reference>
<dbReference type="InterPro" id="IPR036955">
    <property type="entry name" value="AP2/ERF_dom_sf"/>
</dbReference>